<evidence type="ECO:0000256" key="7">
    <source>
        <dbReference type="ARBA" id="ARBA00022737"/>
    </source>
</evidence>
<evidence type="ECO:0000256" key="14">
    <source>
        <dbReference type="ARBA" id="ARBA00023170"/>
    </source>
</evidence>
<dbReference type="InterPro" id="IPR038408">
    <property type="entry name" value="GNK2_sf"/>
</dbReference>
<keyword evidence="8" id="KW-0547">Nucleotide-binding</keyword>
<keyword evidence="12 19" id="KW-0472">Membrane</keyword>
<dbReference type="PROSITE" id="PS00108">
    <property type="entry name" value="PROTEIN_KINASE_ST"/>
    <property type="match status" value="1"/>
</dbReference>
<dbReference type="Gene3D" id="1.10.510.10">
    <property type="entry name" value="Transferase(Phosphotransferase) domain 1"/>
    <property type="match status" value="1"/>
</dbReference>
<comment type="catalytic activity">
    <reaction evidence="16">
        <text>L-threonyl-[protein] + ATP = O-phospho-L-threonyl-[protein] + ADP + H(+)</text>
        <dbReference type="Rhea" id="RHEA:46608"/>
        <dbReference type="Rhea" id="RHEA-COMP:11060"/>
        <dbReference type="Rhea" id="RHEA-COMP:11605"/>
        <dbReference type="ChEBI" id="CHEBI:15378"/>
        <dbReference type="ChEBI" id="CHEBI:30013"/>
        <dbReference type="ChEBI" id="CHEBI:30616"/>
        <dbReference type="ChEBI" id="CHEBI:61977"/>
        <dbReference type="ChEBI" id="CHEBI:456216"/>
        <dbReference type="EC" id="2.7.11.1"/>
    </reaction>
</comment>
<dbReference type="Pfam" id="PF00069">
    <property type="entry name" value="Pkinase"/>
    <property type="match status" value="1"/>
</dbReference>
<evidence type="ECO:0000313" key="24">
    <source>
        <dbReference type="Proteomes" id="UP001428341"/>
    </source>
</evidence>
<name>A0AAP0MXA0_9ROSI</name>
<dbReference type="InterPro" id="IPR002902">
    <property type="entry name" value="GNK2"/>
</dbReference>
<dbReference type="FunFam" id="1.10.510.10:FF:000060">
    <property type="entry name" value="G-type lectin S-receptor-like serine/threonine-protein kinase"/>
    <property type="match status" value="1"/>
</dbReference>
<keyword evidence="5 19" id="KW-0812">Transmembrane</keyword>
<protein>
    <recommendedName>
        <fullName evidence="2">non-specific serine/threonine protein kinase</fullName>
        <ecNumber evidence="2">2.7.11.1</ecNumber>
    </recommendedName>
</protein>
<dbReference type="EMBL" id="JBCGBO010000002">
    <property type="protein sequence ID" value="KAK9223655.1"/>
    <property type="molecule type" value="Genomic_DNA"/>
</dbReference>
<dbReference type="AlphaFoldDB" id="A0AAP0MXA0"/>
<feature type="chain" id="PRO_5042916498" description="non-specific serine/threonine protein kinase" evidence="20">
    <location>
        <begin position="27"/>
        <end position="518"/>
    </location>
</feature>
<comment type="subcellular location">
    <subcellularLocation>
        <location evidence="1">Membrane</location>
        <topology evidence="1">Single-pass membrane protein</topology>
    </subcellularLocation>
</comment>
<evidence type="ECO:0000256" key="5">
    <source>
        <dbReference type="ARBA" id="ARBA00022692"/>
    </source>
</evidence>
<feature type="signal peptide" evidence="20">
    <location>
        <begin position="1"/>
        <end position="26"/>
    </location>
</feature>
<keyword evidence="14" id="KW-0675">Receptor</keyword>
<keyword evidence="9" id="KW-0418">Kinase</keyword>
<evidence type="ECO:0000256" key="4">
    <source>
        <dbReference type="ARBA" id="ARBA00022679"/>
    </source>
</evidence>
<comment type="caution">
    <text evidence="23">The sequence shown here is derived from an EMBL/GenBank/DDBJ whole genome shotgun (WGS) entry which is preliminary data.</text>
</comment>
<dbReference type="InterPro" id="IPR011009">
    <property type="entry name" value="Kinase-like_dom_sf"/>
</dbReference>
<gene>
    <name evidence="23" type="ORF">WN944_012101</name>
</gene>
<feature type="domain" description="Protein kinase" evidence="21">
    <location>
        <begin position="153"/>
        <end position="492"/>
    </location>
</feature>
<comment type="catalytic activity">
    <reaction evidence="17">
        <text>L-seryl-[protein] + ATP = O-phospho-L-seryl-[protein] + ADP + H(+)</text>
        <dbReference type="Rhea" id="RHEA:17989"/>
        <dbReference type="Rhea" id="RHEA-COMP:9863"/>
        <dbReference type="Rhea" id="RHEA-COMP:11604"/>
        <dbReference type="ChEBI" id="CHEBI:15378"/>
        <dbReference type="ChEBI" id="CHEBI:29999"/>
        <dbReference type="ChEBI" id="CHEBI:30616"/>
        <dbReference type="ChEBI" id="CHEBI:83421"/>
        <dbReference type="ChEBI" id="CHEBI:456216"/>
        <dbReference type="EC" id="2.7.11.1"/>
    </reaction>
</comment>
<dbReference type="Pfam" id="PF01657">
    <property type="entry name" value="Stress-antifung"/>
    <property type="match status" value="2"/>
</dbReference>
<evidence type="ECO:0000256" key="11">
    <source>
        <dbReference type="ARBA" id="ARBA00022989"/>
    </source>
</evidence>
<accession>A0AAP0MXA0</accession>
<dbReference type="GO" id="GO:0004674">
    <property type="term" value="F:protein serine/threonine kinase activity"/>
    <property type="evidence" value="ECO:0007669"/>
    <property type="project" value="UniProtKB-KW"/>
</dbReference>
<evidence type="ECO:0000256" key="9">
    <source>
        <dbReference type="ARBA" id="ARBA00022777"/>
    </source>
</evidence>
<evidence type="ECO:0000259" key="22">
    <source>
        <dbReference type="PROSITE" id="PS51473"/>
    </source>
</evidence>
<evidence type="ECO:0000256" key="8">
    <source>
        <dbReference type="ARBA" id="ARBA00022741"/>
    </source>
</evidence>
<evidence type="ECO:0000313" key="23">
    <source>
        <dbReference type="EMBL" id="KAK9223655.1"/>
    </source>
</evidence>
<dbReference type="GO" id="GO:0005886">
    <property type="term" value="C:plasma membrane"/>
    <property type="evidence" value="ECO:0007669"/>
    <property type="project" value="TreeGrafter"/>
</dbReference>
<dbReference type="PROSITE" id="PS50011">
    <property type="entry name" value="PROTEIN_KINASE_DOM"/>
    <property type="match status" value="1"/>
</dbReference>
<proteinExistence type="predicted"/>
<evidence type="ECO:0000256" key="17">
    <source>
        <dbReference type="ARBA" id="ARBA00048679"/>
    </source>
</evidence>
<keyword evidence="11 19" id="KW-1133">Transmembrane helix</keyword>
<keyword evidence="7" id="KW-0677">Repeat</keyword>
<organism evidence="23 24">
    <name type="scientific">Citrus x changshan-huyou</name>
    <dbReference type="NCBI Taxonomy" id="2935761"/>
    <lineage>
        <taxon>Eukaryota</taxon>
        <taxon>Viridiplantae</taxon>
        <taxon>Streptophyta</taxon>
        <taxon>Embryophyta</taxon>
        <taxon>Tracheophyta</taxon>
        <taxon>Spermatophyta</taxon>
        <taxon>Magnoliopsida</taxon>
        <taxon>eudicotyledons</taxon>
        <taxon>Gunneridae</taxon>
        <taxon>Pentapetalae</taxon>
        <taxon>rosids</taxon>
        <taxon>malvids</taxon>
        <taxon>Sapindales</taxon>
        <taxon>Rutaceae</taxon>
        <taxon>Aurantioideae</taxon>
        <taxon>Citrus</taxon>
    </lineage>
</organism>
<dbReference type="SUPFAM" id="SSF56112">
    <property type="entry name" value="Protein kinase-like (PK-like)"/>
    <property type="match status" value="1"/>
</dbReference>
<evidence type="ECO:0000256" key="16">
    <source>
        <dbReference type="ARBA" id="ARBA00047899"/>
    </source>
</evidence>
<sequence>MPIVIFSASKTIHLLHLLSFLSLVMSQSPENMPFHCSQLPNNAASDKFTSNLRRLFETISEVAGKDAYNKTTEGRYPDKVYGLYLCRGDVNNESCRECVDLATDTIQKDCDGTKEAVIWSDKCTVRYSDRSFSPHSETSPSNCSTHRENSTDPETLRKIVAKSLKEVIPMATLNNESKYATHVVNFSSKHKLYNLVQCIPELSTEDCRACLTSAATSILRCYQDKKGARFLNPSCNIRFELYPFFTSNPPPAAGPNAWIPPSGRNANRIWIEIGTSVSGSIVIVVLFVSFLWRTRQRNKKEQDSTRNVQLDWERRVGIINGIARGLLYLHEDSRLKIIHRDLKASNILLDHDMSPKISDFGMARIFGGNQNEANTNRVVGTYGYMAPEYAMEGLFSVKSDVFSFGVLLLEIISGKKNSSFYLSEESRSLLAHAWKLWCEGNALELMDPVLKQSFNPDEVLKCIHIGLLCVQADPADRLTMSSVVVMLASDTVTLPKPTQPPFSFSRVALKSQVNSMLI</sequence>
<evidence type="ECO:0000256" key="15">
    <source>
        <dbReference type="ARBA" id="ARBA00023180"/>
    </source>
</evidence>
<evidence type="ECO:0000256" key="19">
    <source>
        <dbReference type="SAM" id="Phobius"/>
    </source>
</evidence>
<keyword evidence="13" id="KW-1015">Disulfide bond</keyword>
<feature type="transmembrane region" description="Helical" evidence="19">
    <location>
        <begin position="269"/>
        <end position="292"/>
    </location>
</feature>
<keyword evidence="4" id="KW-0808">Transferase</keyword>
<feature type="domain" description="Gnk2-homologous" evidence="22">
    <location>
        <begin position="30"/>
        <end position="132"/>
    </location>
</feature>
<feature type="region of interest" description="Disordered" evidence="18">
    <location>
        <begin position="130"/>
        <end position="152"/>
    </location>
</feature>
<evidence type="ECO:0000259" key="21">
    <source>
        <dbReference type="PROSITE" id="PS50011"/>
    </source>
</evidence>
<dbReference type="InterPro" id="IPR008271">
    <property type="entry name" value="Ser/Thr_kinase_AS"/>
</dbReference>
<keyword evidence="15" id="KW-0325">Glycoprotein</keyword>
<dbReference type="PANTHER" id="PTHR27002">
    <property type="entry name" value="RECEPTOR-LIKE SERINE/THREONINE-PROTEIN KINASE SD1-8"/>
    <property type="match status" value="1"/>
</dbReference>
<feature type="compositionally biased region" description="Polar residues" evidence="18">
    <location>
        <begin position="130"/>
        <end position="144"/>
    </location>
</feature>
<dbReference type="CDD" id="cd23509">
    <property type="entry name" value="Gnk2-like"/>
    <property type="match status" value="2"/>
</dbReference>
<feature type="domain" description="Gnk2-homologous" evidence="22">
    <location>
        <begin position="138"/>
        <end position="244"/>
    </location>
</feature>
<evidence type="ECO:0000256" key="1">
    <source>
        <dbReference type="ARBA" id="ARBA00004167"/>
    </source>
</evidence>
<evidence type="ECO:0000256" key="13">
    <source>
        <dbReference type="ARBA" id="ARBA00023157"/>
    </source>
</evidence>
<dbReference type="FunFam" id="3.30.430.20:FF:000002">
    <property type="entry name" value="Cysteine-rich receptor-like protein kinase 10"/>
    <property type="match status" value="1"/>
</dbReference>
<evidence type="ECO:0000256" key="10">
    <source>
        <dbReference type="ARBA" id="ARBA00022840"/>
    </source>
</evidence>
<keyword evidence="3" id="KW-0723">Serine/threonine-protein kinase</keyword>
<reference evidence="23 24" key="1">
    <citation type="submission" date="2024-05" db="EMBL/GenBank/DDBJ databases">
        <title>Haplotype-resolved chromosome-level genome assembly of Huyou (Citrus changshanensis).</title>
        <authorList>
            <person name="Miao C."/>
            <person name="Chen W."/>
            <person name="Wu Y."/>
            <person name="Wang L."/>
            <person name="Zhao S."/>
            <person name="Grierson D."/>
            <person name="Xu C."/>
            <person name="Chen K."/>
        </authorList>
    </citation>
    <scope>NUCLEOTIDE SEQUENCE [LARGE SCALE GENOMIC DNA]</scope>
    <source>
        <strain evidence="23">01-14</strain>
        <tissue evidence="23">Leaf</tissue>
    </source>
</reference>
<keyword evidence="6 20" id="KW-0732">Signal</keyword>
<dbReference type="Proteomes" id="UP001428341">
    <property type="component" value="Unassembled WGS sequence"/>
</dbReference>
<keyword evidence="24" id="KW-1185">Reference proteome</keyword>
<keyword evidence="10" id="KW-0067">ATP-binding</keyword>
<evidence type="ECO:0000256" key="6">
    <source>
        <dbReference type="ARBA" id="ARBA00022729"/>
    </source>
</evidence>
<evidence type="ECO:0000256" key="3">
    <source>
        <dbReference type="ARBA" id="ARBA00022527"/>
    </source>
</evidence>
<dbReference type="SMART" id="SM00220">
    <property type="entry name" value="S_TKc"/>
    <property type="match status" value="1"/>
</dbReference>
<evidence type="ECO:0000256" key="12">
    <source>
        <dbReference type="ARBA" id="ARBA00023136"/>
    </source>
</evidence>
<evidence type="ECO:0000256" key="18">
    <source>
        <dbReference type="SAM" id="MobiDB-lite"/>
    </source>
</evidence>
<dbReference type="PANTHER" id="PTHR27002:SF814">
    <property type="entry name" value="CYSTEINE-RICH RECEPTOR-LIKE PROTEIN KINASE 10"/>
    <property type="match status" value="1"/>
</dbReference>
<dbReference type="GO" id="GO:0005524">
    <property type="term" value="F:ATP binding"/>
    <property type="evidence" value="ECO:0007669"/>
    <property type="project" value="UniProtKB-KW"/>
</dbReference>
<evidence type="ECO:0000256" key="2">
    <source>
        <dbReference type="ARBA" id="ARBA00012513"/>
    </source>
</evidence>
<dbReference type="InterPro" id="IPR000719">
    <property type="entry name" value="Prot_kinase_dom"/>
</dbReference>
<dbReference type="PROSITE" id="PS51473">
    <property type="entry name" value="GNK2"/>
    <property type="match status" value="2"/>
</dbReference>
<dbReference type="EC" id="2.7.11.1" evidence="2"/>
<evidence type="ECO:0000256" key="20">
    <source>
        <dbReference type="SAM" id="SignalP"/>
    </source>
</evidence>
<dbReference type="Gene3D" id="3.30.430.20">
    <property type="entry name" value="Gnk2 domain, C-X8-C-X2-C motif"/>
    <property type="match status" value="2"/>
</dbReference>